<dbReference type="NCBIfam" id="TIGR02989">
    <property type="entry name" value="Sig-70_gvs1"/>
    <property type="match status" value="1"/>
</dbReference>
<dbReference type="NCBIfam" id="TIGR02937">
    <property type="entry name" value="sigma70-ECF"/>
    <property type="match status" value="1"/>
</dbReference>
<dbReference type="InterPro" id="IPR007627">
    <property type="entry name" value="RNA_pol_sigma70_r2"/>
</dbReference>
<comment type="similarity">
    <text evidence="1">Belongs to the sigma-70 factor family. ECF subfamily.</text>
</comment>
<proteinExistence type="inferred from homology"/>
<dbReference type="RefSeq" id="WP_145363834.1">
    <property type="nucleotide sequence ID" value="NZ_CP036268.1"/>
</dbReference>
<dbReference type="SUPFAM" id="SSF88659">
    <property type="entry name" value="Sigma3 and sigma4 domains of RNA polymerase sigma factors"/>
    <property type="match status" value="1"/>
</dbReference>
<dbReference type="Pfam" id="PF08281">
    <property type="entry name" value="Sigma70_r4_2"/>
    <property type="match status" value="1"/>
</dbReference>
<keyword evidence="4" id="KW-0804">Transcription</keyword>
<keyword evidence="3" id="KW-0731">Sigma factor</keyword>
<organism evidence="8 9">
    <name type="scientific">Stratiformator vulcanicus</name>
    <dbReference type="NCBI Taxonomy" id="2527980"/>
    <lineage>
        <taxon>Bacteria</taxon>
        <taxon>Pseudomonadati</taxon>
        <taxon>Planctomycetota</taxon>
        <taxon>Planctomycetia</taxon>
        <taxon>Planctomycetales</taxon>
        <taxon>Planctomycetaceae</taxon>
        <taxon>Stratiformator</taxon>
    </lineage>
</organism>
<dbReference type="SUPFAM" id="SSF88946">
    <property type="entry name" value="Sigma2 domain of RNA polymerase sigma factors"/>
    <property type="match status" value="1"/>
</dbReference>
<dbReference type="InterPro" id="IPR013249">
    <property type="entry name" value="RNA_pol_sigma70_r4_t2"/>
</dbReference>
<dbReference type="OrthoDB" id="6383365at2"/>
<dbReference type="InterPro" id="IPR036388">
    <property type="entry name" value="WH-like_DNA-bd_sf"/>
</dbReference>
<feature type="domain" description="RNA polymerase sigma-70 region 2" evidence="6">
    <location>
        <begin position="37"/>
        <end position="104"/>
    </location>
</feature>
<evidence type="ECO:0000256" key="5">
    <source>
        <dbReference type="SAM" id="MobiDB-lite"/>
    </source>
</evidence>
<dbReference type="GO" id="GO:0003677">
    <property type="term" value="F:DNA binding"/>
    <property type="evidence" value="ECO:0007669"/>
    <property type="project" value="InterPro"/>
</dbReference>
<dbReference type="PANTHER" id="PTHR43133">
    <property type="entry name" value="RNA POLYMERASE ECF-TYPE SIGMA FACTO"/>
    <property type="match status" value="1"/>
</dbReference>
<sequence>MSTSSDAQGHSGADFVGPDRQAGDDTRFAPGDEFIGLFTKSQRRLYLFILSQVGRPNDAEEILQETNIVIWRKASKFELGSNFFAWASRIAVYEVLKHRERKGRDKLHFSPEFVESITEEAEAISLVYEERRKALATCLEKLRPNDRELITRRYAPGKSGKDIAETLGRPVNAVYQSIGRVRRQLLECINREVKSVLEPNYPTGNEV</sequence>
<protein>
    <submittedName>
        <fullName evidence="8">ECF RNA polymerase sigma factor SigE</fullName>
    </submittedName>
</protein>
<dbReference type="GO" id="GO:0016987">
    <property type="term" value="F:sigma factor activity"/>
    <property type="evidence" value="ECO:0007669"/>
    <property type="project" value="UniProtKB-KW"/>
</dbReference>
<dbReference type="Proteomes" id="UP000317318">
    <property type="component" value="Chromosome"/>
</dbReference>
<evidence type="ECO:0000256" key="4">
    <source>
        <dbReference type="ARBA" id="ARBA00023163"/>
    </source>
</evidence>
<name>A0A517R1M1_9PLAN</name>
<keyword evidence="2" id="KW-0805">Transcription regulation</keyword>
<dbReference type="InterPro" id="IPR014331">
    <property type="entry name" value="RNA_pol_sigma70_ECF_RHOBA"/>
</dbReference>
<dbReference type="AlphaFoldDB" id="A0A517R1M1"/>
<evidence type="ECO:0000313" key="8">
    <source>
        <dbReference type="EMBL" id="QDT37744.1"/>
    </source>
</evidence>
<accession>A0A517R1M1</accession>
<evidence type="ECO:0000256" key="3">
    <source>
        <dbReference type="ARBA" id="ARBA00023082"/>
    </source>
</evidence>
<dbReference type="InterPro" id="IPR039425">
    <property type="entry name" value="RNA_pol_sigma-70-like"/>
</dbReference>
<feature type="domain" description="RNA polymerase sigma factor 70 region 4 type 2" evidence="7">
    <location>
        <begin position="133"/>
        <end position="185"/>
    </location>
</feature>
<dbReference type="Gene3D" id="1.10.10.10">
    <property type="entry name" value="Winged helix-like DNA-binding domain superfamily/Winged helix DNA-binding domain"/>
    <property type="match status" value="1"/>
</dbReference>
<reference evidence="8 9" key="1">
    <citation type="submission" date="2019-02" db="EMBL/GenBank/DDBJ databases">
        <title>Deep-cultivation of Planctomycetes and their phenomic and genomic characterization uncovers novel biology.</title>
        <authorList>
            <person name="Wiegand S."/>
            <person name="Jogler M."/>
            <person name="Boedeker C."/>
            <person name="Pinto D."/>
            <person name="Vollmers J."/>
            <person name="Rivas-Marin E."/>
            <person name="Kohn T."/>
            <person name="Peeters S.H."/>
            <person name="Heuer A."/>
            <person name="Rast P."/>
            <person name="Oberbeckmann S."/>
            <person name="Bunk B."/>
            <person name="Jeske O."/>
            <person name="Meyerdierks A."/>
            <person name="Storesund J.E."/>
            <person name="Kallscheuer N."/>
            <person name="Luecker S."/>
            <person name="Lage O.M."/>
            <person name="Pohl T."/>
            <person name="Merkel B.J."/>
            <person name="Hornburger P."/>
            <person name="Mueller R.-W."/>
            <person name="Bruemmer F."/>
            <person name="Labrenz M."/>
            <person name="Spormann A.M."/>
            <person name="Op den Camp H."/>
            <person name="Overmann J."/>
            <person name="Amann R."/>
            <person name="Jetten M.S.M."/>
            <person name="Mascher T."/>
            <person name="Medema M.H."/>
            <person name="Devos D.P."/>
            <person name="Kaster A.-K."/>
            <person name="Ovreas L."/>
            <person name="Rohde M."/>
            <person name="Galperin M.Y."/>
            <person name="Jogler C."/>
        </authorList>
    </citation>
    <scope>NUCLEOTIDE SEQUENCE [LARGE SCALE GENOMIC DNA]</scope>
    <source>
        <strain evidence="8 9">Pan189</strain>
    </source>
</reference>
<dbReference type="GO" id="GO:0006352">
    <property type="term" value="P:DNA-templated transcription initiation"/>
    <property type="evidence" value="ECO:0007669"/>
    <property type="project" value="InterPro"/>
</dbReference>
<dbReference type="EMBL" id="CP036268">
    <property type="protein sequence ID" value="QDT37744.1"/>
    <property type="molecule type" value="Genomic_DNA"/>
</dbReference>
<evidence type="ECO:0000259" key="7">
    <source>
        <dbReference type="Pfam" id="PF08281"/>
    </source>
</evidence>
<dbReference type="KEGG" id="svp:Pan189_21260"/>
<dbReference type="InterPro" id="IPR014284">
    <property type="entry name" value="RNA_pol_sigma-70_dom"/>
</dbReference>
<dbReference type="PANTHER" id="PTHR43133:SF51">
    <property type="entry name" value="RNA POLYMERASE SIGMA FACTOR"/>
    <property type="match status" value="1"/>
</dbReference>
<evidence type="ECO:0000256" key="1">
    <source>
        <dbReference type="ARBA" id="ARBA00010641"/>
    </source>
</evidence>
<gene>
    <name evidence="8" type="primary">sigE</name>
    <name evidence="8" type="ORF">Pan189_21260</name>
</gene>
<keyword evidence="9" id="KW-1185">Reference proteome</keyword>
<dbReference type="InterPro" id="IPR013324">
    <property type="entry name" value="RNA_pol_sigma_r3/r4-like"/>
</dbReference>
<dbReference type="Gene3D" id="1.10.1740.10">
    <property type="match status" value="1"/>
</dbReference>
<dbReference type="Pfam" id="PF04542">
    <property type="entry name" value="Sigma70_r2"/>
    <property type="match status" value="1"/>
</dbReference>
<evidence type="ECO:0000259" key="6">
    <source>
        <dbReference type="Pfam" id="PF04542"/>
    </source>
</evidence>
<feature type="region of interest" description="Disordered" evidence="5">
    <location>
        <begin position="1"/>
        <end position="23"/>
    </location>
</feature>
<dbReference type="InterPro" id="IPR013325">
    <property type="entry name" value="RNA_pol_sigma_r2"/>
</dbReference>
<evidence type="ECO:0000256" key="2">
    <source>
        <dbReference type="ARBA" id="ARBA00023015"/>
    </source>
</evidence>
<evidence type="ECO:0000313" key="9">
    <source>
        <dbReference type="Proteomes" id="UP000317318"/>
    </source>
</evidence>